<protein>
    <submittedName>
        <fullName evidence="1">Uncharacterized protein</fullName>
    </submittedName>
</protein>
<accession>A0A5B7FI51</accession>
<sequence length="73" mass="7718">MTVKCSVTCADWCVGGPSLPATDTALRATLTGCRMGGQDSGESLFPLRVVARGSEENVAQRKCNVAFTMTLHL</sequence>
<dbReference type="Proteomes" id="UP000324222">
    <property type="component" value="Unassembled WGS sequence"/>
</dbReference>
<dbReference type="AlphaFoldDB" id="A0A5B7FI51"/>
<comment type="caution">
    <text evidence="1">The sequence shown here is derived from an EMBL/GenBank/DDBJ whole genome shotgun (WGS) entry which is preliminary data.</text>
</comment>
<evidence type="ECO:0000313" key="1">
    <source>
        <dbReference type="EMBL" id="MPC44813.1"/>
    </source>
</evidence>
<evidence type="ECO:0000313" key="2">
    <source>
        <dbReference type="Proteomes" id="UP000324222"/>
    </source>
</evidence>
<gene>
    <name evidence="1" type="ORF">E2C01_038493</name>
</gene>
<keyword evidence="2" id="KW-1185">Reference proteome</keyword>
<proteinExistence type="predicted"/>
<name>A0A5B7FI51_PORTR</name>
<reference evidence="1 2" key="1">
    <citation type="submission" date="2019-05" db="EMBL/GenBank/DDBJ databases">
        <title>Another draft genome of Portunus trituberculatus and its Hox gene families provides insights of decapod evolution.</title>
        <authorList>
            <person name="Jeong J.-H."/>
            <person name="Song I."/>
            <person name="Kim S."/>
            <person name="Choi T."/>
            <person name="Kim D."/>
            <person name="Ryu S."/>
            <person name="Kim W."/>
        </authorList>
    </citation>
    <scope>NUCLEOTIDE SEQUENCE [LARGE SCALE GENOMIC DNA]</scope>
    <source>
        <tissue evidence="1">Muscle</tissue>
    </source>
</reference>
<dbReference type="EMBL" id="VSRR010006450">
    <property type="protein sequence ID" value="MPC44813.1"/>
    <property type="molecule type" value="Genomic_DNA"/>
</dbReference>
<organism evidence="1 2">
    <name type="scientific">Portunus trituberculatus</name>
    <name type="common">Swimming crab</name>
    <name type="synonym">Neptunus trituberculatus</name>
    <dbReference type="NCBI Taxonomy" id="210409"/>
    <lineage>
        <taxon>Eukaryota</taxon>
        <taxon>Metazoa</taxon>
        <taxon>Ecdysozoa</taxon>
        <taxon>Arthropoda</taxon>
        <taxon>Crustacea</taxon>
        <taxon>Multicrustacea</taxon>
        <taxon>Malacostraca</taxon>
        <taxon>Eumalacostraca</taxon>
        <taxon>Eucarida</taxon>
        <taxon>Decapoda</taxon>
        <taxon>Pleocyemata</taxon>
        <taxon>Brachyura</taxon>
        <taxon>Eubrachyura</taxon>
        <taxon>Portunoidea</taxon>
        <taxon>Portunidae</taxon>
        <taxon>Portuninae</taxon>
        <taxon>Portunus</taxon>
    </lineage>
</organism>